<reference evidence="1 2" key="1">
    <citation type="submission" date="2015-09" db="EMBL/GenBank/DDBJ databases">
        <authorList>
            <consortium name="Pathogen Informatics"/>
        </authorList>
    </citation>
    <scope>NUCLEOTIDE SEQUENCE [LARGE SCALE GENOMIC DNA]</scope>
    <source>
        <strain evidence="1 2">2789STDY5834948</strain>
    </source>
</reference>
<name>A0A174VG72_PARDI</name>
<dbReference type="AlphaFoldDB" id="A0A174VG72"/>
<accession>A0A174VG72</accession>
<dbReference type="Proteomes" id="UP000095332">
    <property type="component" value="Unassembled WGS sequence"/>
</dbReference>
<proteinExistence type="predicted"/>
<protein>
    <submittedName>
        <fullName evidence="1">Uncharacterized protein</fullName>
    </submittedName>
</protein>
<organism evidence="1 2">
    <name type="scientific">Parabacteroides distasonis</name>
    <dbReference type="NCBI Taxonomy" id="823"/>
    <lineage>
        <taxon>Bacteria</taxon>
        <taxon>Pseudomonadati</taxon>
        <taxon>Bacteroidota</taxon>
        <taxon>Bacteroidia</taxon>
        <taxon>Bacteroidales</taxon>
        <taxon>Tannerellaceae</taxon>
        <taxon>Parabacteroides</taxon>
    </lineage>
</organism>
<gene>
    <name evidence="1" type="ORF">ERS852560_02091</name>
</gene>
<sequence length="34" mass="3747">MITKSMAATIELWSGSSKKIGFFYFTSTTIITGK</sequence>
<evidence type="ECO:0000313" key="2">
    <source>
        <dbReference type="Proteomes" id="UP000095332"/>
    </source>
</evidence>
<evidence type="ECO:0000313" key="1">
    <source>
        <dbReference type="EMBL" id="CUQ30079.1"/>
    </source>
</evidence>
<dbReference type="EMBL" id="CZBM01000007">
    <property type="protein sequence ID" value="CUQ30079.1"/>
    <property type="molecule type" value="Genomic_DNA"/>
</dbReference>